<proteinExistence type="predicted"/>
<dbReference type="AlphaFoldDB" id="A0A1G2G1B9"/>
<dbReference type="SUPFAM" id="SSF102588">
    <property type="entry name" value="LmbE-like"/>
    <property type="match status" value="1"/>
</dbReference>
<gene>
    <name evidence="1" type="ORF">A2756_05505</name>
</gene>
<comment type="caution">
    <text evidence="1">The sequence shown here is derived from an EMBL/GenBank/DDBJ whole genome shotgun (WGS) entry which is preliminary data.</text>
</comment>
<dbReference type="STRING" id="1802115.A2756_05505"/>
<organism evidence="1 2">
    <name type="scientific">Candidatus Ryanbacteria bacterium RIFCSPHIGHO2_01_FULL_48_27</name>
    <dbReference type="NCBI Taxonomy" id="1802115"/>
    <lineage>
        <taxon>Bacteria</taxon>
        <taxon>Candidatus Ryaniibacteriota</taxon>
    </lineage>
</organism>
<sequence length="227" mass="24845">MNFLVVSAHPDDEVLGCGGTIAKLASQGHAVSILILGEGVTSRFADPDDADPKELEKLHAQAKEIGKFLGAKEVTLAKLPDNRFDSIDLLDVIKVIEDEVNRLKPEIVYTQHGGDLNMDHVITFRAVLTATRPMKGSPVQKVYGYEVHSSSEWAFRQFAPVFHPNTFVDIGSTLEKKIKAMAMYEGEARPFPHPRSPEALRAGALTWGSVAGLPAAEAFQLIREIQS</sequence>
<name>A0A1G2G1B9_9BACT</name>
<reference evidence="1 2" key="1">
    <citation type="journal article" date="2016" name="Nat. Commun.">
        <title>Thousands of microbial genomes shed light on interconnected biogeochemical processes in an aquifer system.</title>
        <authorList>
            <person name="Anantharaman K."/>
            <person name="Brown C.T."/>
            <person name="Hug L.A."/>
            <person name="Sharon I."/>
            <person name="Castelle C.J."/>
            <person name="Probst A.J."/>
            <person name="Thomas B.C."/>
            <person name="Singh A."/>
            <person name="Wilkins M.J."/>
            <person name="Karaoz U."/>
            <person name="Brodie E.L."/>
            <person name="Williams K.H."/>
            <person name="Hubbard S.S."/>
            <person name="Banfield J.F."/>
        </authorList>
    </citation>
    <scope>NUCLEOTIDE SEQUENCE [LARGE SCALE GENOMIC DNA]</scope>
</reference>
<dbReference type="InterPro" id="IPR003737">
    <property type="entry name" value="GlcNAc_PI_deacetylase-related"/>
</dbReference>
<dbReference type="Gene3D" id="3.40.50.10320">
    <property type="entry name" value="LmbE-like"/>
    <property type="match status" value="1"/>
</dbReference>
<dbReference type="GO" id="GO:0016811">
    <property type="term" value="F:hydrolase activity, acting on carbon-nitrogen (but not peptide) bonds, in linear amides"/>
    <property type="evidence" value="ECO:0007669"/>
    <property type="project" value="TreeGrafter"/>
</dbReference>
<evidence type="ECO:0008006" key="3">
    <source>
        <dbReference type="Google" id="ProtNLM"/>
    </source>
</evidence>
<evidence type="ECO:0000313" key="1">
    <source>
        <dbReference type="EMBL" id="OGZ44124.1"/>
    </source>
</evidence>
<dbReference type="InterPro" id="IPR024078">
    <property type="entry name" value="LmbE-like_dom_sf"/>
</dbReference>
<protein>
    <recommendedName>
        <fullName evidence="3">GlcNAc-PI de-N-acetylase</fullName>
    </recommendedName>
</protein>
<dbReference type="EMBL" id="MHNL01000027">
    <property type="protein sequence ID" value="OGZ44124.1"/>
    <property type="molecule type" value="Genomic_DNA"/>
</dbReference>
<dbReference type="Pfam" id="PF02585">
    <property type="entry name" value="PIG-L"/>
    <property type="match status" value="1"/>
</dbReference>
<dbReference type="Proteomes" id="UP000177785">
    <property type="component" value="Unassembled WGS sequence"/>
</dbReference>
<evidence type="ECO:0000313" key="2">
    <source>
        <dbReference type="Proteomes" id="UP000177785"/>
    </source>
</evidence>
<dbReference type="PANTHER" id="PTHR12993:SF11">
    <property type="entry name" value="N-ACETYLGLUCOSAMINYL-PHOSPHATIDYLINOSITOL DE-N-ACETYLASE"/>
    <property type="match status" value="1"/>
</dbReference>
<dbReference type="PANTHER" id="PTHR12993">
    <property type="entry name" value="N-ACETYLGLUCOSAMINYL-PHOSPHATIDYLINOSITOL DE-N-ACETYLASE-RELATED"/>
    <property type="match status" value="1"/>
</dbReference>
<accession>A0A1G2G1B9</accession>